<dbReference type="Pfam" id="PF08241">
    <property type="entry name" value="Methyltransf_11"/>
    <property type="match status" value="1"/>
</dbReference>
<evidence type="ECO:0000256" key="1">
    <source>
        <dbReference type="SAM" id="Phobius"/>
    </source>
</evidence>
<dbReference type="InterPro" id="IPR013216">
    <property type="entry name" value="Methyltransf_11"/>
</dbReference>
<proteinExistence type="predicted"/>
<name>A0A1G2LPM9_9BACT</name>
<dbReference type="InterPro" id="IPR029063">
    <property type="entry name" value="SAM-dependent_MTases_sf"/>
</dbReference>
<reference evidence="3 4" key="1">
    <citation type="journal article" date="2016" name="Nat. Commun.">
        <title>Thousands of microbial genomes shed light on interconnected biogeochemical processes in an aquifer system.</title>
        <authorList>
            <person name="Anantharaman K."/>
            <person name="Brown C.T."/>
            <person name="Hug L.A."/>
            <person name="Sharon I."/>
            <person name="Castelle C.J."/>
            <person name="Probst A.J."/>
            <person name="Thomas B.C."/>
            <person name="Singh A."/>
            <person name="Wilkins M.J."/>
            <person name="Karaoz U."/>
            <person name="Brodie E.L."/>
            <person name="Williams K.H."/>
            <person name="Hubbard S.S."/>
            <person name="Banfield J.F."/>
        </authorList>
    </citation>
    <scope>NUCLEOTIDE SEQUENCE [LARGE SCALE GENOMIC DNA]</scope>
</reference>
<dbReference type="EMBL" id="MHQY01000023">
    <property type="protein sequence ID" value="OHA13565.1"/>
    <property type="molecule type" value="Genomic_DNA"/>
</dbReference>
<organism evidence="3 4">
    <name type="scientific">Candidatus Sungbacteria bacterium RIFCSPLOWO2_12_FULL_41_11</name>
    <dbReference type="NCBI Taxonomy" id="1802286"/>
    <lineage>
        <taxon>Bacteria</taxon>
        <taxon>Candidatus Sungiibacteriota</taxon>
    </lineage>
</organism>
<protein>
    <recommendedName>
        <fullName evidence="2">Methyltransferase type 11 domain-containing protein</fullName>
    </recommendedName>
</protein>
<keyword evidence="1" id="KW-0812">Transmembrane</keyword>
<comment type="caution">
    <text evidence="3">The sequence shown here is derived from an EMBL/GenBank/DDBJ whole genome shotgun (WGS) entry which is preliminary data.</text>
</comment>
<keyword evidence="1" id="KW-0472">Membrane</keyword>
<keyword evidence="1" id="KW-1133">Transmembrane helix</keyword>
<evidence type="ECO:0000313" key="3">
    <source>
        <dbReference type="EMBL" id="OHA13565.1"/>
    </source>
</evidence>
<evidence type="ECO:0000313" key="4">
    <source>
        <dbReference type="Proteomes" id="UP000177171"/>
    </source>
</evidence>
<feature type="transmembrane region" description="Helical" evidence="1">
    <location>
        <begin position="18"/>
        <end position="35"/>
    </location>
</feature>
<sequence length="260" mass="30755">MSYLIKKIMVLIYGLKKFFRFLISYFYHLLGFMIGETRAKKIKFLILRVIKGFRQRNTLKADVLRLAELVKIGKRLKLHFGSDVRVLKDWINIDIAPYRYRADYPFSDPPELRGGREDFFQIDFRECSLPFPDNSVELIFHEDFIEHLTQKETVLFLAETYRVLMPGGIHRVNTPELLSSLKKHCDFKKGILGVDTEEWDRYGHHHVLTKRFLEELAKSVGYREVVFNGRNKSSSNLIPKEYRPGDDRTEEEQIFCDLIK</sequence>
<evidence type="ECO:0000259" key="2">
    <source>
        <dbReference type="Pfam" id="PF08241"/>
    </source>
</evidence>
<gene>
    <name evidence="3" type="ORF">A3G49_00455</name>
</gene>
<accession>A0A1G2LPM9</accession>
<feature type="domain" description="Methyltransferase type 11" evidence="2">
    <location>
        <begin position="117"/>
        <end position="169"/>
    </location>
</feature>
<dbReference type="Gene3D" id="3.40.50.150">
    <property type="entry name" value="Vaccinia Virus protein VP39"/>
    <property type="match status" value="1"/>
</dbReference>
<dbReference type="GO" id="GO:0008757">
    <property type="term" value="F:S-adenosylmethionine-dependent methyltransferase activity"/>
    <property type="evidence" value="ECO:0007669"/>
    <property type="project" value="InterPro"/>
</dbReference>
<dbReference type="Proteomes" id="UP000177171">
    <property type="component" value="Unassembled WGS sequence"/>
</dbReference>
<dbReference type="SUPFAM" id="SSF53335">
    <property type="entry name" value="S-adenosyl-L-methionine-dependent methyltransferases"/>
    <property type="match status" value="1"/>
</dbReference>
<dbReference type="AlphaFoldDB" id="A0A1G2LPM9"/>